<dbReference type="InterPro" id="IPR031493">
    <property type="entry name" value="Zinc_ribbon_15"/>
</dbReference>
<feature type="domain" description="Zinc-ribbon 15" evidence="2">
    <location>
        <begin position="23"/>
        <end position="71"/>
    </location>
</feature>
<dbReference type="STRING" id="269621.A0A238EZR6"/>
<evidence type="ECO:0000259" key="2">
    <source>
        <dbReference type="Pfam" id="PF17032"/>
    </source>
</evidence>
<sequence>MFLCIPIVYGCPSKLTQEGHDQIICPRCHNSSTHQYKQKKWFELCYVPLIPLGSKQVYLCSICQWRAPVDKVNVNDLPSAKGQAQYDVPAAPPTSNSGGYDVAYSTPTSK</sequence>
<dbReference type="Pfam" id="PF17032">
    <property type="entry name" value="Zn_ribbon_15"/>
    <property type="match status" value="1"/>
</dbReference>
<dbReference type="Proteomes" id="UP000198372">
    <property type="component" value="Unassembled WGS sequence"/>
</dbReference>
<protein>
    <submittedName>
        <fullName evidence="3">BQ2448_6008 protein</fullName>
    </submittedName>
</protein>
<dbReference type="PANTHER" id="PTHR28139:SF1">
    <property type="entry name" value="UPF0768 PROTEIN YBL029C-A"/>
    <property type="match status" value="1"/>
</dbReference>
<proteinExistence type="predicted"/>
<gene>
    <name evidence="3" type="ORF">BQ2448_6008</name>
</gene>
<evidence type="ECO:0000256" key="1">
    <source>
        <dbReference type="SAM" id="MobiDB-lite"/>
    </source>
</evidence>
<feature type="region of interest" description="Disordered" evidence="1">
    <location>
        <begin position="84"/>
        <end position="110"/>
    </location>
</feature>
<accession>A0A238EZR6</accession>
<dbReference type="OrthoDB" id="5545479at2759"/>
<name>A0A238EZR6_9BASI</name>
<reference evidence="4" key="1">
    <citation type="submission" date="2016-09" db="EMBL/GenBank/DDBJ databases">
        <authorList>
            <person name="Jeantristanb JTB J.-T."/>
            <person name="Ricardo R."/>
        </authorList>
    </citation>
    <scope>NUCLEOTIDE SEQUENCE [LARGE SCALE GENOMIC DNA]</scope>
</reference>
<dbReference type="EMBL" id="FMSP01000001">
    <property type="protein sequence ID" value="SCV67362.1"/>
    <property type="molecule type" value="Genomic_DNA"/>
</dbReference>
<dbReference type="AlphaFoldDB" id="A0A238EZR6"/>
<evidence type="ECO:0000313" key="3">
    <source>
        <dbReference type="EMBL" id="SCV67362.1"/>
    </source>
</evidence>
<evidence type="ECO:0000313" key="4">
    <source>
        <dbReference type="Proteomes" id="UP000198372"/>
    </source>
</evidence>
<dbReference type="PANTHER" id="PTHR28139">
    <property type="entry name" value="UPF0768 PROTEIN YBL029C-A"/>
    <property type="match status" value="1"/>
</dbReference>
<keyword evidence="4" id="KW-1185">Reference proteome</keyword>
<organism evidence="3 4">
    <name type="scientific">Microbotryum intermedium</name>
    <dbReference type="NCBI Taxonomy" id="269621"/>
    <lineage>
        <taxon>Eukaryota</taxon>
        <taxon>Fungi</taxon>
        <taxon>Dikarya</taxon>
        <taxon>Basidiomycota</taxon>
        <taxon>Pucciniomycotina</taxon>
        <taxon>Microbotryomycetes</taxon>
        <taxon>Microbotryales</taxon>
        <taxon>Microbotryaceae</taxon>
        <taxon>Microbotryum</taxon>
    </lineage>
</organism>